<gene>
    <name evidence="1" type="ordered locus">CJA_0189</name>
</gene>
<name>B3PGD4_CELJU</name>
<accession>B3PGD4</accession>
<evidence type="ECO:0008006" key="3">
    <source>
        <dbReference type="Google" id="ProtNLM"/>
    </source>
</evidence>
<reference evidence="1 2" key="1">
    <citation type="journal article" date="2008" name="J. Bacteriol.">
        <title>Insights into plant cell wall degradation from the genome sequence of the soil bacterium Cellvibrio japonicus.</title>
        <authorList>
            <person name="Deboy R.T."/>
            <person name="Mongodin E.F."/>
            <person name="Fouts D.E."/>
            <person name="Tailford L.E."/>
            <person name="Khouri H."/>
            <person name="Emerson J.B."/>
            <person name="Mohamoud Y."/>
            <person name="Watkins K."/>
            <person name="Henrissat B."/>
            <person name="Gilbert H.J."/>
            <person name="Nelson K.E."/>
        </authorList>
    </citation>
    <scope>NUCLEOTIDE SEQUENCE [LARGE SCALE GENOMIC DNA]</scope>
    <source>
        <strain evidence="1 2">Ueda107</strain>
    </source>
</reference>
<dbReference type="RefSeq" id="WP_012485872.1">
    <property type="nucleotide sequence ID" value="NC_010995.1"/>
</dbReference>
<dbReference type="STRING" id="498211.CJA_0189"/>
<protein>
    <recommendedName>
        <fullName evidence="3">Porin domain-containing protein</fullName>
    </recommendedName>
</protein>
<dbReference type="KEGG" id="cja:CJA_0189"/>
<organism evidence="1 2">
    <name type="scientific">Cellvibrio japonicus (strain Ueda107)</name>
    <name type="common">Pseudomonas fluorescens subsp. cellulosa</name>
    <dbReference type="NCBI Taxonomy" id="498211"/>
    <lineage>
        <taxon>Bacteria</taxon>
        <taxon>Pseudomonadati</taxon>
        <taxon>Pseudomonadota</taxon>
        <taxon>Gammaproteobacteria</taxon>
        <taxon>Cellvibrionales</taxon>
        <taxon>Cellvibrionaceae</taxon>
        <taxon>Cellvibrio</taxon>
    </lineage>
</organism>
<sequence length="419" mass="47367">MRLPIPITRLLTTSLLAIALPVLGDSQVQHRFSGFATLGITSNDNPNLVYRRDVIQDQGSYDGKLEWRTDTLVGAQWQGLWTHAWETSVQVVAKDRFEGSLDDAVEWAYVRYRPEDGLDLRLGRLGVDIFMLSDYRLVGYAYPWVRPPHETYGLLSMYHIDGADITKRFDIGDSSLSLKAFYGRFKDDYPTSYRSNDSVGLQFEPYGFSTVLEKGAWKWRATYVNANLRDDYAGSLIDALNAAGPYWPEAMEWSQKLRTHNKNAGYFELGMDYDSNNWWVQSELVRINSDTSLIGNSDHGYLSIGRRFGNLSVFAMAGFAEPRDRRVVIIPPAGYPPPLAGQLEQLAQATQGLLNGVRIDQRSVSLGTRWDFRPRMALKFQVDDIDIATHGTNLWFTADETVTSDQSATVISLTLDVLF</sequence>
<evidence type="ECO:0000313" key="1">
    <source>
        <dbReference type="EMBL" id="ACE85821.1"/>
    </source>
</evidence>
<dbReference type="HOGENOM" id="CLU_036480_2_0_6"/>
<dbReference type="AlphaFoldDB" id="B3PGD4"/>
<evidence type="ECO:0000313" key="2">
    <source>
        <dbReference type="Proteomes" id="UP000001036"/>
    </source>
</evidence>
<proteinExistence type="predicted"/>
<keyword evidence="2" id="KW-1185">Reference proteome</keyword>
<dbReference type="eggNOG" id="COG3203">
    <property type="taxonomic scope" value="Bacteria"/>
</dbReference>
<dbReference type="EMBL" id="CP000934">
    <property type="protein sequence ID" value="ACE85821.1"/>
    <property type="molecule type" value="Genomic_DNA"/>
</dbReference>
<dbReference type="SUPFAM" id="SSF56935">
    <property type="entry name" value="Porins"/>
    <property type="match status" value="1"/>
</dbReference>
<dbReference type="Proteomes" id="UP000001036">
    <property type="component" value="Chromosome"/>
</dbReference>